<evidence type="ECO:0000256" key="7">
    <source>
        <dbReference type="ARBA" id="ARBA00023204"/>
    </source>
</evidence>
<feature type="active site" description="Nucleophile; methyl group acceptor" evidence="9">
    <location>
        <position position="125"/>
    </location>
</feature>
<dbReference type="NCBIfam" id="TIGR00589">
    <property type="entry name" value="ogt"/>
    <property type="match status" value="1"/>
</dbReference>
<evidence type="ECO:0000256" key="6">
    <source>
        <dbReference type="ARBA" id="ARBA00022763"/>
    </source>
</evidence>
<dbReference type="InterPro" id="IPR036388">
    <property type="entry name" value="WH-like_DNA-bd_sf"/>
</dbReference>
<dbReference type="SUPFAM" id="SSF46767">
    <property type="entry name" value="Methylated DNA-protein cysteine methyltransferase, C-terminal domain"/>
    <property type="match status" value="1"/>
</dbReference>
<dbReference type="CDD" id="cd06445">
    <property type="entry name" value="ATase"/>
    <property type="match status" value="1"/>
</dbReference>
<dbReference type="HOGENOM" id="CLU_000445_52_2_9"/>
<dbReference type="KEGG" id="dru:Desru_3256"/>
<protein>
    <recommendedName>
        <fullName evidence="9">Methylated-DNA--protein-cysteine methyltransferase</fullName>
        <ecNumber evidence="9">2.1.1.63</ecNumber>
    </recommendedName>
    <alternativeName>
        <fullName evidence="9">6-O-methylguanine-DNA methyltransferase</fullName>
        <shortName evidence="9">MGMT</shortName>
    </alternativeName>
    <alternativeName>
        <fullName evidence="9">O-6-methylguanine-DNA-alkyltransferase</fullName>
    </alternativeName>
</protein>
<comment type="subcellular location">
    <subcellularLocation>
        <location evidence="9">Cytoplasm</location>
    </subcellularLocation>
</comment>
<evidence type="ECO:0000259" key="11">
    <source>
        <dbReference type="Pfam" id="PF02870"/>
    </source>
</evidence>
<feature type="domain" description="Methylated-DNA-[protein]-cysteine S-methyltransferase DNA binding" evidence="10">
    <location>
        <begin position="74"/>
        <end position="153"/>
    </location>
</feature>
<dbReference type="Pfam" id="PF02870">
    <property type="entry name" value="Methyltransf_1N"/>
    <property type="match status" value="1"/>
</dbReference>
<dbReference type="GO" id="GO:0005737">
    <property type="term" value="C:cytoplasm"/>
    <property type="evidence" value="ECO:0007669"/>
    <property type="project" value="UniProtKB-SubCell"/>
</dbReference>
<dbReference type="STRING" id="696281.Desru_3256"/>
<evidence type="ECO:0000256" key="1">
    <source>
        <dbReference type="ARBA" id="ARBA00001286"/>
    </source>
</evidence>
<dbReference type="EMBL" id="CP002780">
    <property type="protein sequence ID" value="AEG61462.1"/>
    <property type="molecule type" value="Genomic_DNA"/>
</dbReference>
<comment type="function">
    <text evidence="9">Involved in the cellular defense against the biological effects of O6-methylguanine (O6-MeG) and O4-methylthymine (O4-MeT) in DNA. Repairs the methylated nucleobase in DNA by stoichiometrically transferring the methyl group to a cysteine residue in the enzyme. This is a suicide reaction: the enzyme is irreversibly inactivated.</text>
</comment>
<keyword evidence="6 9" id="KW-0227">DNA damage</keyword>
<keyword evidence="7 9" id="KW-0234">DNA repair</keyword>
<dbReference type="Proteomes" id="UP000009234">
    <property type="component" value="Chromosome"/>
</dbReference>
<keyword evidence="5 9" id="KW-0808">Transferase</keyword>
<evidence type="ECO:0000313" key="12">
    <source>
        <dbReference type="EMBL" id="AEG61462.1"/>
    </source>
</evidence>
<dbReference type="GO" id="GO:0003908">
    <property type="term" value="F:methylated-DNA-[protein]-cysteine S-methyltransferase activity"/>
    <property type="evidence" value="ECO:0007669"/>
    <property type="project" value="UniProtKB-UniRule"/>
</dbReference>
<dbReference type="RefSeq" id="WP_013843208.1">
    <property type="nucleotide sequence ID" value="NC_015589.1"/>
</dbReference>
<dbReference type="InterPro" id="IPR036631">
    <property type="entry name" value="MGMT_N_sf"/>
</dbReference>
<dbReference type="AlphaFoldDB" id="F6DVK2"/>
<dbReference type="Gene3D" id="1.10.10.10">
    <property type="entry name" value="Winged helix-like DNA-binding domain superfamily/Winged helix DNA-binding domain"/>
    <property type="match status" value="1"/>
</dbReference>
<evidence type="ECO:0000256" key="5">
    <source>
        <dbReference type="ARBA" id="ARBA00022679"/>
    </source>
</evidence>
<comment type="similarity">
    <text evidence="2 9">Belongs to the MGMT family.</text>
</comment>
<evidence type="ECO:0000256" key="8">
    <source>
        <dbReference type="ARBA" id="ARBA00049348"/>
    </source>
</evidence>
<comment type="miscellaneous">
    <text evidence="9">This enzyme catalyzes only one turnover and therefore is not strictly catalytic. According to one definition, an enzyme is a biocatalyst that acts repeatedly and over many reaction cycles.</text>
</comment>
<dbReference type="InterPro" id="IPR023546">
    <property type="entry name" value="MGMT"/>
</dbReference>
<dbReference type="InterPro" id="IPR036217">
    <property type="entry name" value="MethylDNA_cys_MeTrfase_DNAb"/>
</dbReference>
<evidence type="ECO:0000313" key="13">
    <source>
        <dbReference type="Proteomes" id="UP000009234"/>
    </source>
</evidence>
<evidence type="ECO:0000259" key="10">
    <source>
        <dbReference type="Pfam" id="PF01035"/>
    </source>
</evidence>
<proteinExistence type="inferred from homology"/>
<dbReference type="InterPro" id="IPR014048">
    <property type="entry name" value="MethylDNA_cys_MeTrfase_DNA-bd"/>
</dbReference>
<dbReference type="OrthoDB" id="9789813at2"/>
<dbReference type="PROSITE" id="PS00374">
    <property type="entry name" value="MGMT"/>
    <property type="match status" value="1"/>
</dbReference>
<evidence type="ECO:0000256" key="4">
    <source>
        <dbReference type="ARBA" id="ARBA00022603"/>
    </source>
</evidence>
<gene>
    <name evidence="12" type="ordered locus">Desru_3256</name>
</gene>
<dbReference type="Pfam" id="PF01035">
    <property type="entry name" value="DNA_binding_1"/>
    <property type="match status" value="1"/>
</dbReference>
<dbReference type="InterPro" id="IPR008332">
    <property type="entry name" value="MethylG_MeTrfase_N"/>
</dbReference>
<organism evidence="12 13">
    <name type="scientific">Desulforamulus ruminis (strain ATCC 23193 / DSM 2154 / NCIMB 8452 / DL)</name>
    <name type="common">Desulfotomaculum ruminis</name>
    <dbReference type="NCBI Taxonomy" id="696281"/>
    <lineage>
        <taxon>Bacteria</taxon>
        <taxon>Bacillati</taxon>
        <taxon>Bacillota</taxon>
        <taxon>Clostridia</taxon>
        <taxon>Eubacteriales</taxon>
        <taxon>Peptococcaceae</taxon>
        <taxon>Desulforamulus</taxon>
    </lineage>
</organism>
<accession>F6DVK2</accession>
<keyword evidence="3 9" id="KW-0963">Cytoplasm</keyword>
<sequence length="161" mass="17908">MGKVYAKYYGSPVGIIEIKGTQDGILSILYVDEWEDGTAERLPACVEQCAEQLDEYFKGRRTKFSVKVIPQGTDFQKRIWSSLQAIPFGAIRSYREVAAATGNPKAVRAVGQANGKNRINIIIPCHRVIGARGDLTGYGGGVWRKKWLLEHEKKIIPGDIK</sequence>
<dbReference type="PANTHER" id="PTHR10815:SF13">
    <property type="entry name" value="METHYLATED-DNA--PROTEIN-CYSTEINE METHYLTRANSFERASE"/>
    <property type="match status" value="1"/>
</dbReference>
<dbReference type="PANTHER" id="PTHR10815">
    <property type="entry name" value="METHYLATED-DNA--PROTEIN-CYSTEINE METHYLTRANSFERASE"/>
    <property type="match status" value="1"/>
</dbReference>
<feature type="domain" description="Methylguanine DNA methyltransferase ribonuclease-like" evidence="11">
    <location>
        <begin position="4"/>
        <end position="68"/>
    </location>
</feature>
<dbReference type="FunFam" id="1.10.10.10:FF:000214">
    <property type="entry name" value="Methylated-DNA--protein-cysteine methyltransferase"/>
    <property type="match status" value="1"/>
</dbReference>
<evidence type="ECO:0000256" key="3">
    <source>
        <dbReference type="ARBA" id="ARBA00022490"/>
    </source>
</evidence>
<dbReference type="EC" id="2.1.1.63" evidence="9"/>
<dbReference type="GO" id="GO:0032259">
    <property type="term" value="P:methylation"/>
    <property type="evidence" value="ECO:0007669"/>
    <property type="project" value="UniProtKB-KW"/>
</dbReference>
<keyword evidence="4 9" id="KW-0489">Methyltransferase</keyword>
<name>F6DVK2_DESRL</name>
<dbReference type="InterPro" id="IPR001497">
    <property type="entry name" value="MethylDNA_cys_MeTrfase_AS"/>
</dbReference>
<comment type="catalytic activity">
    <reaction evidence="8 9">
        <text>a 6-O-methyl-2'-deoxyguanosine in DNA + L-cysteinyl-[protein] = S-methyl-L-cysteinyl-[protein] + a 2'-deoxyguanosine in DNA</text>
        <dbReference type="Rhea" id="RHEA:24000"/>
        <dbReference type="Rhea" id="RHEA-COMP:10131"/>
        <dbReference type="Rhea" id="RHEA-COMP:10132"/>
        <dbReference type="Rhea" id="RHEA-COMP:11367"/>
        <dbReference type="Rhea" id="RHEA-COMP:11368"/>
        <dbReference type="ChEBI" id="CHEBI:29950"/>
        <dbReference type="ChEBI" id="CHEBI:82612"/>
        <dbReference type="ChEBI" id="CHEBI:85445"/>
        <dbReference type="ChEBI" id="CHEBI:85448"/>
        <dbReference type="EC" id="2.1.1.63"/>
    </reaction>
</comment>
<reference evidence="13" key="1">
    <citation type="submission" date="2011-05" db="EMBL/GenBank/DDBJ databases">
        <title>Complete sequence of Desulfotomaculum ruminis DSM 2154.</title>
        <authorList>
            <person name="Lucas S."/>
            <person name="Copeland A."/>
            <person name="Lapidus A."/>
            <person name="Cheng J.-F."/>
            <person name="Goodwin L."/>
            <person name="Pitluck S."/>
            <person name="Lu M."/>
            <person name="Detter J.C."/>
            <person name="Han C."/>
            <person name="Tapia R."/>
            <person name="Land M."/>
            <person name="Hauser L."/>
            <person name="Kyrpides N."/>
            <person name="Ivanova N."/>
            <person name="Mikhailova N."/>
            <person name="Pagani I."/>
            <person name="Stams A.J.M."/>
            <person name="Plugge C.M."/>
            <person name="Muyzer G."/>
            <person name="Kuever J."/>
            <person name="Parshina S.N."/>
            <person name="Ivanova A.E."/>
            <person name="Nazina T.N."/>
            <person name="Brambilla E."/>
            <person name="Spring S."/>
            <person name="Klenk H.-P."/>
            <person name="Woyke T."/>
        </authorList>
    </citation>
    <scope>NUCLEOTIDE SEQUENCE [LARGE SCALE GENOMIC DNA]</scope>
    <source>
        <strain evidence="13">ATCC 23193 / DSM 2154 / NCIB 8452 / DL</strain>
    </source>
</reference>
<dbReference type="HAMAP" id="MF_00772">
    <property type="entry name" value="OGT"/>
    <property type="match status" value="1"/>
</dbReference>
<dbReference type="SUPFAM" id="SSF53155">
    <property type="entry name" value="Methylated DNA-protein cysteine methyltransferase domain"/>
    <property type="match status" value="1"/>
</dbReference>
<evidence type="ECO:0000256" key="2">
    <source>
        <dbReference type="ARBA" id="ARBA00008711"/>
    </source>
</evidence>
<evidence type="ECO:0000256" key="9">
    <source>
        <dbReference type="HAMAP-Rule" id="MF_00772"/>
    </source>
</evidence>
<keyword evidence="13" id="KW-1185">Reference proteome</keyword>
<reference evidence="12 13" key="2">
    <citation type="journal article" date="2012" name="Stand. Genomic Sci.">
        <title>Complete genome sequence of the sulfate-reducing firmicute Desulfotomaculum ruminis type strain (DL(T)).</title>
        <authorList>
            <person name="Spring S."/>
            <person name="Visser M."/>
            <person name="Lu M."/>
            <person name="Copeland A."/>
            <person name="Lapidus A."/>
            <person name="Lucas S."/>
            <person name="Cheng J.F."/>
            <person name="Han C."/>
            <person name="Tapia R."/>
            <person name="Goodwin L.A."/>
            <person name="Pitluck S."/>
            <person name="Ivanova N."/>
            <person name="Land M."/>
            <person name="Hauser L."/>
            <person name="Larimer F."/>
            <person name="Rohde M."/>
            <person name="Goker M."/>
            <person name="Detter J.C."/>
            <person name="Kyrpides N.C."/>
            <person name="Woyke T."/>
            <person name="Schaap P.J."/>
            <person name="Plugge C.M."/>
            <person name="Muyzer G."/>
            <person name="Kuever J."/>
            <person name="Pereira I.A."/>
            <person name="Parshina S.N."/>
            <person name="Bernier-Latmani R."/>
            <person name="Stams A.J."/>
            <person name="Klenk H.P."/>
        </authorList>
    </citation>
    <scope>NUCLEOTIDE SEQUENCE [LARGE SCALE GENOMIC DNA]</scope>
    <source>
        <strain evidence="13">ATCC 23193 / DSM 2154 / NCIB 8452 / DL</strain>
    </source>
</reference>
<dbReference type="Gene3D" id="3.30.160.70">
    <property type="entry name" value="Methylated DNA-protein cysteine methyltransferase domain"/>
    <property type="match status" value="1"/>
</dbReference>
<dbReference type="GO" id="GO:0006307">
    <property type="term" value="P:DNA alkylation repair"/>
    <property type="evidence" value="ECO:0007669"/>
    <property type="project" value="UniProtKB-UniRule"/>
</dbReference>
<comment type="catalytic activity">
    <reaction evidence="1 9">
        <text>a 4-O-methyl-thymidine in DNA + L-cysteinyl-[protein] = a thymidine in DNA + S-methyl-L-cysteinyl-[protein]</text>
        <dbReference type="Rhea" id="RHEA:53428"/>
        <dbReference type="Rhea" id="RHEA-COMP:10131"/>
        <dbReference type="Rhea" id="RHEA-COMP:10132"/>
        <dbReference type="Rhea" id="RHEA-COMP:13555"/>
        <dbReference type="Rhea" id="RHEA-COMP:13556"/>
        <dbReference type="ChEBI" id="CHEBI:29950"/>
        <dbReference type="ChEBI" id="CHEBI:82612"/>
        <dbReference type="ChEBI" id="CHEBI:137386"/>
        <dbReference type="ChEBI" id="CHEBI:137387"/>
        <dbReference type="EC" id="2.1.1.63"/>
    </reaction>
</comment>
<dbReference type="eggNOG" id="COG0350">
    <property type="taxonomic scope" value="Bacteria"/>
</dbReference>